<dbReference type="EMBL" id="CATKSN020000352">
    <property type="protein sequence ID" value="CAI9149521.1"/>
    <property type="molecule type" value="Genomic_DNA"/>
</dbReference>
<name>A0ABN8XPL0_RANTA</name>
<protein>
    <submittedName>
        <fullName evidence="1">Uncharacterized protein</fullName>
    </submittedName>
</protein>
<reference evidence="1" key="1">
    <citation type="submission" date="2023-04" db="EMBL/GenBank/DDBJ databases">
        <authorList>
            <consortium name="ELIXIR-Norway"/>
        </authorList>
    </citation>
    <scope>NUCLEOTIDE SEQUENCE [LARGE SCALE GENOMIC DNA]</scope>
</reference>
<accession>A0ABN8XPL0</accession>
<evidence type="ECO:0000313" key="1">
    <source>
        <dbReference type="EMBL" id="CAI9149521.1"/>
    </source>
</evidence>
<sequence length="83" mass="9904">MYYAFRDAPYVSVFINSLVHVYVHIYTPYYTYSCLSSLECMGQLHAAAGQQYQDSRAEQRLREQQLREQQLREQQLPYRQFAG</sequence>
<dbReference type="Proteomes" id="UP001176941">
    <property type="component" value="Unassembled WGS sequence"/>
</dbReference>
<gene>
    <name evidence="1" type="ORF">MRATA1EN1_LOCUS31139</name>
</gene>
<organism evidence="1 2">
    <name type="scientific">Rangifer tarandus platyrhynchus</name>
    <name type="common">Svalbard reindeer</name>
    <dbReference type="NCBI Taxonomy" id="3082113"/>
    <lineage>
        <taxon>Eukaryota</taxon>
        <taxon>Metazoa</taxon>
        <taxon>Chordata</taxon>
        <taxon>Craniata</taxon>
        <taxon>Vertebrata</taxon>
        <taxon>Euteleostomi</taxon>
        <taxon>Mammalia</taxon>
        <taxon>Eutheria</taxon>
        <taxon>Laurasiatheria</taxon>
        <taxon>Artiodactyla</taxon>
        <taxon>Ruminantia</taxon>
        <taxon>Pecora</taxon>
        <taxon>Cervidae</taxon>
        <taxon>Odocoileinae</taxon>
        <taxon>Rangifer</taxon>
    </lineage>
</organism>
<comment type="caution">
    <text evidence="1">The sequence shown here is derived from an EMBL/GenBank/DDBJ whole genome shotgun (WGS) entry which is preliminary data.</text>
</comment>
<keyword evidence="2" id="KW-1185">Reference proteome</keyword>
<proteinExistence type="predicted"/>
<evidence type="ECO:0000313" key="2">
    <source>
        <dbReference type="Proteomes" id="UP001176941"/>
    </source>
</evidence>